<gene>
    <name evidence="2" type="ORF">R3W88_008581</name>
</gene>
<dbReference type="Proteomes" id="UP001311915">
    <property type="component" value="Unassembled WGS sequence"/>
</dbReference>
<organism evidence="2 3">
    <name type="scientific">Solanum pinnatisectum</name>
    <name type="common">tansyleaf nightshade</name>
    <dbReference type="NCBI Taxonomy" id="50273"/>
    <lineage>
        <taxon>Eukaryota</taxon>
        <taxon>Viridiplantae</taxon>
        <taxon>Streptophyta</taxon>
        <taxon>Embryophyta</taxon>
        <taxon>Tracheophyta</taxon>
        <taxon>Spermatophyta</taxon>
        <taxon>Magnoliopsida</taxon>
        <taxon>eudicotyledons</taxon>
        <taxon>Gunneridae</taxon>
        <taxon>Pentapetalae</taxon>
        <taxon>asterids</taxon>
        <taxon>lamiids</taxon>
        <taxon>Solanales</taxon>
        <taxon>Solanaceae</taxon>
        <taxon>Solanoideae</taxon>
        <taxon>Solaneae</taxon>
        <taxon>Solanum</taxon>
    </lineage>
</organism>
<accession>A0AAV9M8G9</accession>
<feature type="domain" description="Reverse transcriptase zinc-binding" evidence="1">
    <location>
        <begin position="1"/>
        <end position="80"/>
    </location>
</feature>
<keyword evidence="3" id="KW-1185">Reference proteome</keyword>
<reference evidence="2 3" key="1">
    <citation type="submission" date="2023-10" db="EMBL/GenBank/DDBJ databases">
        <title>Genome-Wide Identification Analysis in wild type Solanum Pinnatisectum Reveals Some Genes Defensing Phytophthora Infestans.</title>
        <authorList>
            <person name="Sun C."/>
        </authorList>
    </citation>
    <scope>NUCLEOTIDE SEQUENCE [LARGE SCALE GENOMIC DNA]</scope>
    <source>
        <strain evidence="2">LQN</strain>
        <tissue evidence="2">Leaf</tissue>
    </source>
</reference>
<proteinExistence type="predicted"/>
<comment type="caution">
    <text evidence="2">The sequence shown here is derived from an EMBL/GenBank/DDBJ whole genome shotgun (WGS) entry which is preliminary data.</text>
</comment>
<dbReference type="InterPro" id="IPR026960">
    <property type="entry name" value="RVT-Znf"/>
</dbReference>
<name>A0AAV9M8G9_9SOLN</name>
<evidence type="ECO:0000313" key="3">
    <source>
        <dbReference type="Proteomes" id="UP001311915"/>
    </source>
</evidence>
<dbReference type="Pfam" id="PF13966">
    <property type="entry name" value="zf-RVT"/>
    <property type="match status" value="1"/>
</dbReference>
<sequence length="161" mass="19215">MYVAMRGTFPKIQWSRIICNNPGLLKWIFIFRLAALRRLHTKDRLMKWGVLGEQQCALCERAYETTNHLFFCYDYAKNIWSKILQWQGIHRQVLSWQKELSWACTYANGKGSRDTIYRMSLTATMYQRIFQSKRSLPQVITRKIVQERIPDSFTGQKNRRA</sequence>
<evidence type="ECO:0000259" key="1">
    <source>
        <dbReference type="Pfam" id="PF13966"/>
    </source>
</evidence>
<evidence type="ECO:0000313" key="2">
    <source>
        <dbReference type="EMBL" id="KAK4734320.1"/>
    </source>
</evidence>
<dbReference type="EMBL" id="JAWPEI010000002">
    <property type="protein sequence ID" value="KAK4734320.1"/>
    <property type="molecule type" value="Genomic_DNA"/>
</dbReference>
<protein>
    <recommendedName>
        <fullName evidence="1">Reverse transcriptase zinc-binding domain-containing protein</fullName>
    </recommendedName>
</protein>
<dbReference type="AlphaFoldDB" id="A0AAV9M8G9"/>